<evidence type="ECO:0000256" key="8">
    <source>
        <dbReference type="SAM" id="MobiDB-lite"/>
    </source>
</evidence>
<dbReference type="Proteomes" id="UP000317378">
    <property type="component" value="Unassembled WGS sequence"/>
</dbReference>
<evidence type="ECO:0000256" key="2">
    <source>
        <dbReference type="ARBA" id="ARBA00022475"/>
    </source>
</evidence>
<feature type="transmembrane region" description="Helical" evidence="9">
    <location>
        <begin position="143"/>
        <end position="165"/>
    </location>
</feature>
<dbReference type="PANTHER" id="PTHR33908:SF11">
    <property type="entry name" value="MEMBRANE PROTEIN"/>
    <property type="match status" value="1"/>
</dbReference>
<keyword evidence="12" id="KW-1185">Reference proteome</keyword>
<feature type="transmembrane region" description="Helical" evidence="9">
    <location>
        <begin position="293"/>
        <end position="309"/>
    </location>
</feature>
<feature type="transmembrane region" description="Helical" evidence="9">
    <location>
        <begin position="261"/>
        <end position="281"/>
    </location>
</feature>
<comment type="caution">
    <text evidence="11">The sequence shown here is derived from an EMBL/GenBank/DDBJ whole genome shotgun (WGS) entry which is preliminary data.</text>
</comment>
<reference evidence="11 12" key="1">
    <citation type="submission" date="2019-06" db="EMBL/GenBank/DDBJ databases">
        <title>Streptomyces sporangiiformans sp. nov., a novel actinomycete isolated from soil in Mount Song.</title>
        <authorList>
            <person name="Han L."/>
        </authorList>
    </citation>
    <scope>NUCLEOTIDE SEQUENCE [LARGE SCALE GENOMIC DNA]</scope>
    <source>
        <strain evidence="11 12">NEAU-SSA 1</strain>
    </source>
</reference>
<dbReference type="RefSeq" id="WP_119099544.1">
    <property type="nucleotide sequence ID" value="NZ_QXMJ01000071.1"/>
</dbReference>
<evidence type="ECO:0000256" key="3">
    <source>
        <dbReference type="ARBA" id="ARBA00022676"/>
    </source>
</evidence>
<comment type="subcellular location">
    <subcellularLocation>
        <location evidence="1">Cell membrane</location>
        <topology evidence="1">Multi-pass membrane protein</topology>
    </subcellularLocation>
</comment>
<evidence type="ECO:0000256" key="4">
    <source>
        <dbReference type="ARBA" id="ARBA00022679"/>
    </source>
</evidence>
<evidence type="ECO:0000313" key="11">
    <source>
        <dbReference type="EMBL" id="TPQ22924.1"/>
    </source>
</evidence>
<keyword evidence="4 11" id="KW-0808">Transferase</keyword>
<feature type="transmembrane region" description="Helical" evidence="9">
    <location>
        <begin position="345"/>
        <end position="366"/>
    </location>
</feature>
<accession>A0A505DNV5</accession>
<dbReference type="Pfam" id="PF13231">
    <property type="entry name" value="PMT_2"/>
    <property type="match status" value="1"/>
</dbReference>
<dbReference type="GO" id="GO:0009103">
    <property type="term" value="P:lipopolysaccharide biosynthetic process"/>
    <property type="evidence" value="ECO:0007669"/>
    <property type="project" value="UniProtKB-ARBA"/>
</dbReference>
<keyword evidence="7 9" id="KW-0472">Membrane</keyword>
<feature type="transmembrane region" description="Helical" evidence="9">
    <location>
        <begin position="185"/>
        <end position="204"/>
    </location>
</feature>
<evidence type="ECO:0000259" key="10">
    <source>
        <dbReference type="Pfam" id="PF13231"/>
    </source>
</evidence>
<feature type="domain" description="Glycosyltransferase RgtA/B/C/D-like" evidence="10">
    <location>
        <begin position="72"/>
        <end position="232"/>
    </location>
</feature>
<evidence type="ECO:0000313" key="12">
    <source>
        <dbReference type="Proteomes" id="UP000317378"/>
    </source>
</evidence>
<evidence type="ECO:0000256" key="1">
    <source>
        <dbReference type="ARBA" id="ARBA00004651"/>
    </source>
</evidence>
<evidence type="ECO:0000256" key="9">
    <source>
        <dbReference type="SAM" id="Phobius"/>
    </source>
</evidence>
<evidence type="ECO:0000256" key="5">
    <source>
        <dbReference type="ARBA" id="ARBA00022692"/>
    </source>
</evidence>
<protein>
    <submittedName>
        <fullName evidence="11">Glycosyltransferase family 39 protein</fullName>
    </submittedName>
</protein>
<feature type="compositionally biased region" description="Basic and acidic residues" evidence="8">
    <location>
        <begin position="1"/>
        <end position="22"/>
    </location>
</feature>
<proteinExistence type="predicted"/>
<keyword evidence="2" id="KW-1003">Cell membrane</keyword>
<feature type="region of interest" description="Disordered" evidence="8">
    <location>
        <begin position="1"/>
        <end position="24"/>
    </location>
</feature>
<organism evidence="11 12">
    <name type="scientific">Streptomyces sporangiiformans</name>
    <dbReference type="NCBI Taxonomy" id="2315329"/>
    <lineage>
        <taxon>Bacteria</taxon>
        <taxon>Bacillati</taxon>
        <taxon>Actinomycetota</taxon>
        <taxon>Actinomycetes</taxon>
        <taxon>Kitasatosporales</taxon>
        <taxon>Streptomycetaceae</taxon>
        <taxon>Streptomyces</taxon>
    </lineage>
</organism>
<keyword evidence="3" id="KW-0328">Glycosyltransferase</keyword>
<dbReference type="PANTHER" id="PTHR33908">
    <property type="entry name" value="MANNOSYLTRANSFERASE YKCB-RELATED"/>
    <property type="match status" value="1"/>
</dbReference>
<feature type="transmembrane region" description="Helical" evidence="9">
    <location>
        <begin position="32"/>
        <end position="52"/>
    </location>
</feature>
<dbReference type="AlphaFoldDB" id="A0A505DNV5"/>
<name>A0A505DNV5_9ACTN</name>
<dbReference type="EMBL" id="VCHX02000071">
    <property type="protein sequence ID" value="TPQ22924.1"/>
    <property type="molecule type" value="Genomic_DNA"/>
</dbReference>
<feature type="transmembrane region" description="Helical" evidence="9">
    <location>
        <begin position="93"/>
        <end position="114"/>
    </location>
</feature>
<dbReference type="OrthoDB" id="5166595at2"/>
<gene>
    <name evidence="11" type="ORF">FGD71_007180</name>
</gene>
<evidence type="ECO:0000256" key="6">
    <source>
        <dbReference type="ARBA" id="ARBA00022989"/>
    </source>
</evidence>
<dbReference type="InterPro" id="IPR038731">
    <property type="entry name" value="RgtA/B/C-like"/>
</dbReference>
<dbReference type="GO" id="GO:0005886">
    <property type="term" value="C:plasma membrane"/>
    <property type="evidence" value="ECO:0007669"/>
    <property type="project" value="UniProtKB-SubCell"/>
</dbReference>
<evidence type="ECO:0000256" key="7">
    <source>
        <dbReference type="ARBA" id="ARBA00023136"/>
    </source>
</evidence>
<keyword evidence="6 9" id="KW-1133">Transmembrane helix</keyword>
<feature type="transmembrane region" description="Helical" evidence="9">
    <location>
        <begin position="315"/>
        <end position="333"/>
    </location>
</feature>
<dbReference type="InterPro" id="IPR050297">
    <property type="entry name" value="LipidA_mod_glycosyltrf_83"/>
</dbReference>
<feature type="transmembrane region" description="Helical" evidence="9">
    <location>
        <begin position="216"/>
        <end position="235"/>
    </location>
</feature>
<dbReference type="GO" id="GO:0016763">
    <property type="term" value="F:pentosyltransferase activity"/>
    <property type="evidence" value="ECO:0007669"/>
    <property type="project" value="TreeGrafter"/>
</dbReference>
<keyword evidence="5 9" id="KW-0812">Transmembrane</keyword>
<sequence length="522" mass="57152">MTLLSGRRDDEQSPVREPKGDGDVPPLARRPVFALAAAVAALLLLVSNRFGYAGDELYFIVAGGHPDWSYADQPPLLPLLSHALDVVSGGSLVALRAPSALMAAAGVVIAALVARELGGRRGAQVLTAAACALAPITLQSGHLFITNSVDVFLATLSCWLLVRWVRLRDDRLLLATAAVVAVELQVKYLAVAFWAMVFAGALLFGPRELLRRPKLWIGVLLIAVVTAPALVWQAGHDWPQLTMSEVIADEVAEAGEGGIRMVPAVLASAGILGLVLLVHGLVRLIGSPRLRPYRFLGWAWVGLVVVYALSGGRGYYAASYLVVLWAAAAVDLQDRHVLRRARWRWWVAAPLTVLSLALIPLMLPLYPRDKLADTSDGVSMETVGWPEMADTVDGIYRARPATERRNTVIMTDRYEQAAALDRYGPSRKLPPVYSGHRAYWYFDHPADTTRHVIYVGADADYLDRFFGTVRKVGEVDNGLGVPNINQGMSIWWCDDPRRPWAELWPEFKHMAAVTNRGEPLAE</sequence>